<dbReference type="InterPro" id="IPR015797">
    <property type="entry name" value="NUDIX_hydrolase-like_dom_sf"/>
</dbReference>
<dbReference type="Gene3D" id="3.90.79.10">
    <property type="entry name" value="Nucleoside Triphosphate Pyrophosphohydrolase"/>
    <property type="match status" value="1"/>
</dbReference>
<evidence type="ECO:0000259" key="2">
    <source>
        <dbReference type="PROSITE" id="PS51462"/>
    </source>
</evidence>
<gene>
    <name evidence="3" type="ORF">CLO192961_LOCUS275514</name>
</gene>
<dbReference type="PROSITE" id="PS00893">
    <property type="entry name" value="NUDIX_BOX"/>
    <property type="match status" value="1"/>
</dbReference>
<dbReference type="InterPro" id="IPR000086">
    <property type="entry name" value="NUDIX_hydrolase_dom"/>
</dbReference>
<dbReference type="PROSITE" id="PS51462">
    <property type="entry name" value="NUDIX"/>
    <property type="match status" value="1"/>
</dbReference>
<keyword evidence="1" id="KW-0378">Hydrolase</keyword>
<dbReference type="Proteomes" id="UP000766486">
    <property type="component" value="Unassembled WGS sequence"/>
</dbReference>
<dbReference type="SUPFAM" id="SSF55811">
    <property type="entry name" value="Nudix"/>
    <property type="match status" value="1"/>
</dbReference>
<name>A0ABY6UJM3_BIOOC</name>
<proteinExistence type="predicted"/>
<evidence type="ECO:0000256" key="1">
    <source>
        <dbReference type="ARBA" id="ARBA00022801"/>
    </source>
</evidence>
<accession>A0ABY6UJM3</accession>
<feature type="domain" description="Nudix hydrolase" evidence="2">
    <location>
        <begin position="39"/>
        <end position="184"/>
    </location>
</feature>
<comment type="caution">
    <text evidence="3">The sequence shown here is derived from an EMBL/GenBank/DDBJ whole genome shotgun (WGS) entry which is preliminary data.</text>
</comment>
<evidence type="ECO:0000313" key="3">
    <source>
        <dbReference type="EMBL" id="VUC30065.1"/>
    </source>
</evidence>
<evidence type="ECO:0000313" key="4">
    <source>
        <dbReference type="Proteomes" id="UP000766486"/>
    </source>
</evidence>
<dbReference type="CDD" id="cd02883">
    <property type="entry name" value="NUDIX_Hydrolase"/>
    <property type="match status" value="1"/>
</dbReference>
<dbReference type="Pfam" id="PF00293">
    <property type="entry name" value="NUDIX"/>
    <property type="match status" value="1"/>
</dbReference>
<protein>
    <recommendedName>
        <fullName evidence="2">Nudix hydrolase domain-containing protein</fullName>
    </recommendedName>
</protein>
<sequence length="194" mass="21328">MPHTPNIKGPGHNFTVDPAASNFTISPLSYLAANQNEDYNKLATGSLVFDLSAQHEPRILLLQRSAGDSMPNKWETPGGGCDDEDESILHAAARELWEEAGLSAAHISGPVGEPHFFRSRSGKRICKFNFLVQAEITSNGSLEVTLDPNEHQSFVWATLKQVQEKKVNGIELDFTTADTENVILEAFSLVKKDH</sequence>
<dbReference type="PANTHER" id="PTHR43736">
    <property type="entry name" value="ADP-RIBOSE PYROPHOSPHATASE"/>
    <property type="match status" value="1"/>
</dbReference>
<keyword evidence="4" id="KW-1185">Reference proteome</keyword>
<dbReference type="InterPro" id="IPR020084">
    <property type="entry name" value="NUDIX_hydrolase_CS"/>
</dbReference>
<reference evidence="3 4" key="1">
    <citation type="submission" date="2019-06" db="EMBL/GenBank/DDBJ databases">
        <authorList>
            <person name="Broberg M."/>
        </authorList>
    </citation>
    <scope>NUCLEOTIDE SEQUENCE [LARGE SCALE GENOMIC DNA]</scope>
</reference>
<organism evidence="3 4">
    <name type="scientific">Bionectria ochroleuca</name>
    <name type="common">Gliocladium roseum</name>
    <dbReference type="NCBI Taxonomy" id="29856"/>
    <lineage>
        <taxon>Eukaryota</taxon>
        <taxon>Fungi</taxon>
        <taxon>Dikarya</taxon>
        <taxon>Ascomycota</taxon>
        <taxon>Pezizomycotina</taxon>
        <taxon>Sordariomycetes</taxon>
        <taxon>Hypocreomycetidae</taxon>
        <taxon>Hypocreales</taxon>
        <taxon>Bionectriaceae</taxon>
        <taxon>Clonostachys</taxon>
    </lineage>
</organism>
<dbReference type="EMBL" id="CABFNS010000813">
    <property type="protein sequence ID" value="VUC30065.1"/>
    <property type="molecule type" value="Genomic_DNA"/>
</dbReference>
<dbReference type="PANTHER" id="PTHR43736:SF1">
    <property type="entry name" value="DIHYDRONEOPTERIN TRIPHOSPHATE DIPHOSPHATASE"/>
    <property type="match status" value="1"/>
</dbReference>